<dbReference type="PANTHER" id="PTHR11860:SF118">
    <property type="entry name" value="CMRF35-LIKE MOLECULE 3-RELATED"/>
    <property type="match status" value="1"/>
</dbReference>
<evidence type="ECO:0000256" key="5">
    <source>
        <dbReference type="SAM" id="Phobius"/>
    </source>
</evidence>
<evidence type="ECO:0000256" key="4">
    <source>
        <dbReference type="SAM" id="MobiDB-lite"/>
    </source>
</evidence>
<dbReference type="InterPro" id="IPR013106">
    <property type="entry name" value="Ig_V-set"/>
</dbReference>
<dbReference type="GO" id="GO:0004888">
    <property type="term" value="F:transmembrane signaling receptor activity"/>
    <property type="evidence" value="ECO:0007669"/>
    <property type="project" value="TreeGrafter"/>
</dbReference>
<comment type="subcellular location">
    <subcellularLocation>
        <location evidence="1">Membrane</location>
    </subcellularLocation>
</comment>
<dbReference type="GO" id="GO:0005886">
    <property type="term" value="C:plasma membrane"/>
    <property type="evidence" value="ECO:0007669"/>
    <property type="project" value="TreeGrafter"/>
</dbReference>
<sequence length="206" mass="22848">MLIWIKDKWVNSPYKDKKRFSLYDNTTGGVFIVSITNLTKEDAGIYWCGVHVSFQKNSPLSVDKITEVILNVKNADQSGNPPPGHLPLIPLALVLSLAVGVLVLGMALFFCRRFGKKITKAPTSPDIPIYTNTAENTQGTGDYVNAGVQEPQANTPTGPMRSNRPYSDPDYQNSNMSDTTTYQTLIASTRQNDSIYHTLHPRTNQQ</sequence>
<dbReference type="Proteomes" id="UP000515152">
    <property type="component" value="Chromosome 24"/>
</dbReference>
<dbReference type="InterPro" id="IPR036179">
    <property type="entry name" value="Ig-like_dom_sf"/>
</dbReference>
<dbReference type="Pfam" id="PF07686">
    <property type="entry name" value="V-set"/>
    <property type="match status" value="1"/>
</dbReference>
<feature type="region of interest" description="Disordered" evidence="4">
    <location>
        <begin position="138"/>
        <end position="175"/>
    </location>
</feature>
<dbReference type="KEGG" id="char:116219152"/>
<gene>
    <name evidence="8" type="primary">LOC116219152</name>
</gene>
<name>A0A6P8F1V4_CLUHA</name>
<protein>
    <submittedName>
        <fullName evidence="8">CMRF35-like molecule 8</fullName>
    </submittedName>
</protein>
<proteinExistence type="predicted"/>
<keyword evidence="5" id="KW-1133">Transmembrane helix</keyword>
<keyword evidence="7" id="KW-1185">Reference proteome</keyword>
<dbReference type="Gene3D" id="2.60.40.10">
    <property type="entry name" value="Immunoglobulins"/>
    <property type="match status" value="1"/>
</dbReference>
<evidence type="ECO:0000256" key="2">
    <source>
        <dbReference type="ARBA" id="ARBA00022692"/>
    </source>
</evidence>
<dbReference type="RefSeq" id="XP_031418015.1">
    <property type="nucleotide sequence ID" value="XM_031562155.2"/>
</dbReference>
<dbReference type="InterPro" id="IPR050671">
    <property type="entry name" value="CD300_family_receptors"/>
</dbReference>
<feature type="domain" description="Immunoglobulin V-set" evidence="6">
    <location>
        <begin position="13"/>
        <end position="57"/>
    </location>
</feature>
<keyword evidence="3 5" id="KW-0472">Membrane</keyword>
<dbReference type="GeneID" id="116219152"/>
<dbReference type="AlphaFoldDB" id="A0A6P8F1V4"/>
<dbReference type="OrthoDB" id="8959642at2759"/>
<accession>A0A6P8F1V4</accession>
<dbReference type="InterPro" id="IPR013783">
    <property type="entry name" value="Ig-like_fold"/>
</dbReference>
<evidence type="ECO:0000259" key="6">
    <source>
        <dbReference type="Pfam" id="PF07686"/>
    </source>
</evidence>
<organism evidence="7 8">
    <name type="scientific">Clupea harengus</name>
    <name type="common">Atlantic herring</name>
    <dbReference type="NCBI Taxonomy" id="7950"/>
    <lineage>
        <taxon>Eukaryota</taxon>
        <taxon>Metazoa</taxon>
        <taxon>Chordata</taxon>
        <taxon>Craniata</taxon>
        <taxon>Vertebrata</taxon>
        <taxon>Euteleostomi</taxon>
        <taxon>Actinopterygii</taxon>
        <taxon>Neopterygii</taxon>
        <taxon>Teleostei</taxon>
        <taxon>Clupei</taxon>
        <taxon>Clupeiformes</taxon>
        <taxon>Clupeoidei</taxon>
        <taxon>Clupeidae</taxon>
        <taxon>Clupea</taxon>
    </lineage>
</organism>
<evidence type="ECO:0000313" key="8">
    <source>
        <dbReference type="RefSeq" id="XP_031418015.1"/>
    </source>
</evidence>
<dbReference type="PANTHER" id="PTHR11860">
    <property type="entry name" value="POLYMERIC-IMMUNOGLOBULIN RECEPTOR"/>
    <property type="match status" value="1"/>
</dbReference>
<feature type="transmembrane region" description="Helical" evidence="5">
    <location>
        <begin position="88"/>
        <end position="110"/>
    </location>
</feature>
<reference evidence="8" key="1">
    <citation type="submission" date="2025-08" db="UniProtKB">
        <authorList>
            <consortium name="RefSeq"/>
        </authorList>
    </citation>
    <scope>IDENTIFICATION</scope>
</reference>
<evidence type="ECO:0000256" key="1">
    <source>
        <dbReference type="ARBA" id="ARBA00004370"/>
    </source>
</evidence>
<evidence type="ECO:0000256" key="3">
    <source>
        <dbReference type="ARBA" id="ARBA00023136"/>
    </source>
</evidence>
<dbReference type="SUPFAM" id="SSF48726">
    <property type="entry name" value="Immunoglobulin"/>
    <property type="match status" value="1"/>
</dbReference>
<evidence type="ECO:0000313" key="7">
    <source>
        <dbReference type="Proteomes" id="UP000515152"/>
    </source>
</evidence>
<keyword evidence="2 5" id="KW-0812">Transmembrane</keyword>